<dbReference type="InterPro" id="IPR038107">
    <property type="entry name" value="Glycos_transf_N_sf"/>
</dbReference>
<organism evidence="6 7">
    <name type="scientific">[Myrmecia] bisecta</name>
    <dbReference type="NCBI Taxonomy" id="41462"/>
    <lineage>
        <taxon>Eukaryota</taxon>
        <taxon>Viridiplantae</taxon>
        <taxon>Chlorophyta</taxon>
        <taxon>core chlorophytes</taxon>
        <taxon>Trebouxiophyceae</taxon>
        <taxon>Trebouxiales</taxon>
        <taxon>Trebouxiaceae</taxon>
        <taxon>Myrmecia</taxon>
    </lineage>
</organism>
<dbReference type="Gene3D" id="3.40.50.11720">
    <property type="entry name" value="3-Deoxy-D-manno-octulosonic-acid transferase, N-terminal domain"/>
    <property type="match status" value="1"/>
</dbReference>
<dbReference type="Proteomes" id="UP001489004">
    <property type="component" value="Unassembled WGS sequence"/>
</dbReference>
<sequence length="759" mass="81783">MFASVNLTLHQVLERVKISYPEAVKLLTDKLVNTNILASQVAPECQITQRSSRGEVLWFHAASIGETAVILPVVNRCLQERPDISIVFTTCSPEAHCLLTAALPCQVAVLYAPLDSVPAIDAFLSYWRPKAAVLVEEELWPTMLQQCRRRGISLALLNASLSPNTFSKWHDRPAKRAQAESLLACFSLIVPQSDLDVARFRLLGATLAQMPGWCADLKYAASMGACVWQLWRAPADRVMALRQGVAGRPLWLAACVHEDEEESLANVHKALLAEWPSLLTVLAPRIPARSIDLALQLHKLGLHPRIWQATEQDTDSDSASGSFASTDVLILDNLADMPLLYAVSEIAFIGWSLEENGSGHNLAEAAISGCAVVVGAHAGHYNHMADELNHAAVAAAEEAQAAAAAEARLGGCQPPTPARAAAGHYDRTGRPMTAHGRRRSIQAATSTECATSPPAHRQNSPMSPDGDARPSTAPASYALQWAFEARGMEAAVDSPSARSEHLECADREGPLVSEDGSLRFHDRWPAASPNSPLSPSASVASDAVWPDSDPLPVSPWRPYQHISGAISDEGVYGGQACSHRRDGQASAATSSKPEAEPLDAWERAEMQEQGCTPTSCGPVSDNRPSRTPWQATTAHRRGHSRLRDASFDDRDGAAAEQATTSAMQTADDLSPPLRYQGEYIVPATHLPFAPHGPAVWRIEDVQQLTSAIASLLREPLERRSRGHAAQIAASRLAGSLVGTVWELLDAHVLQTVFSTSHAP</sequence>
<keyword evidence="7" id="KW-1185">Reference proteome</keyword>
<dbReference type="EMBL" id="JALJOR010000002">
    <property type="protein sequence ID" value="KAK9824303.1"/>
    <property type="molecule type" value="Genomic_DNA"/>
</dbReference>
<evidence type="ECO:0000259" key="5">
    <source>
        <dbReference type="Pfam" id="PF04413"/>
    </source>
</evidence>
<evidence type="ECO:0000256" key="3">
    <source>
        <dbReference type="PIRSR" id="PIRSR639901-2"/>
    </source>
</evidence>
<evidence type="ECO:0000313" key="6">
    <source>
        <dbReference type="EMBL" id="KAK9824303.1"/>
    </source>
</evidence>
<gene>
    <name evidence="6" type="ORF">WJX72_009288</name>
</gene>
<dbReference type="AlphaFoldDB" id="A0AAW1QS76"/>
<dbReference type="Gene3D" id="3.40.50.2000">
    <property type="entry name" value="Glycogen Phosphorylase B"/>
    <property type="match status" value="1"/>
</dbReference>
<dbReference type="InterPro" id="IPR007507">
    <property type="entry name" value="Glycos_transf_N"/>
</dbReference>
<dbReference type="GO" id="GO:0016740">
    <property type="term" value="F:transferase activity"/>
    <property type="evidence" value="ECO:0007669"/>
    <property type="project" value="UniProtKB-KW"/>
</dbReference>
<feature type="compositionally biased region" description="Basic and acidic residues" evidence="4">
    <location>
        <begin position="641"/>
        <end position="652"/>
    </location>
</feature>
<dbReference type="Pfam" id="PF04413">
    <property type="entry name" value="Glycos_transf_N"/>
    <property type="match status" value="1"/>
</dbReference>
<feature type="active site" description="Proton acceptor" evidence="2">
    <location>
        <position position="66"/>
    </location>
</feature>
<keyword evidence="1" id="KW-0808">Transferase</keyword>
<evidence type="ECO:0000256" key="4">
    <source>
        <dbReference type="SAM" id="MobiDB-lite"/>
    </source>
</evidence>
<protein>
    <recommendedName>
        <fullName evidence="5">3-deoxy-D-manno-octulosonic-acid transferase N-terminal domain-containing protein</fullName>
    </recommendedName>
</protein>
<evidence type="ECO:0000256" key="1">
    <source>
        <dbReference type="ARBA" id="ARBA00022679"/>
    </source>
</evidence>
<name>A0AAW1QS76_9CHLO</name>
<proteinExistence type="predicted"/>
<evidence type="ECO:0000256" key="2">
    <source>
        <dbReference type="PIRSR" id="PIRSR639901-1"/>
    </source>
</evidence>
<dbReference type="PANTHER" id="PTHR42755:SF1">
    <property type="entry name" value="3-DEOXY-D-MANNO-OCTULOSONIC ACID TRANSFERASE, MITOCHONDRIAL-RELATED"/>
    <property type="match status" value="1"/>
</dbReference>
<dbReference type="GO" id="GO:0005886">
    <property type="term" value="C:plasma membrane"/>
    <property type="evidence" value="ECO:0007669"/>
    <property type="project" value="TreeGrafter"/>
</dbReference>
<feature type="site" description="Transition state stabilizer" evidence="3">
    <location>
        <position position="136"/>
    </location>
</feature>
<accession>A0AAW1QS76</accession>
<comment type="caution">
    <text evidence="6">The sequence shown here is derived from an EMBL/GenBank/DDBJ whole genome shotgun (WGS) entry which is preliminary data.</text>
</comment>
<feature type="domain" description="3-deoxy-D-manno-octulosonic-acid transferase N-terminal" evidence="5">
    <location>
        <begin position="50"/>
        <end position="208"/>
    </location>
</feature>
<dbReference type="InterPro" id="IPR039901">
    <property type="entry name" value="Kdotransferase"/>
</dbReference>
<dbReference type="PANTHER" id="PTHR42755">
    <property type="entry name" value="3-DEOXY-MANNO-OCTULOSONATE CYTIDYLYLTRANSFERASE"/>
    <property type="match status" value="1"/>
</dbReference>
<feature type="region of interest" description="Disordered" evidence="4">
    <location>
        <begin position="410"/>
        <end position="472"/>
    </location>
</feature>
<reference evidence="6 7" key="1">
    <citation type="journal article" date="2024" name="Nat. Commun.">
        <title>Phylogenomics reveals the evolutionary origins of lichenization in chlorophyte algae.</title>
        <authorList>
            <person name="Puginier C."/>
            <person name="Libourel C."/>
            <person name="Otte J."/>
            <person name="Skaloud P."/>
            <person name="Haon M."/>
            <person name="Grisel S."/>
            <person name="Petersen M."/>
            <person name="Berrin J.G."/>
            <person name="Delaux P.M."/>
            <person name="Dal Grande F."/>
            <person name="Keller J."/>
        </authorList>
    </citation>
    <scope>NUCLEOTIDE SEQUENCE [LARGE SCALE GENOMIC DNA]</scope>
    <source>
        <strain evidence="6 7">SAG 2043</strain>
    </source>
</reference>
<dbReference type="GO" id="GO:0009245">
    <property type="term" value="P:lipid A biosynthetic process"/>
    <property type="evidence" value="ECO:0007669"/>
    <property type="project" value="TreeGrafter"/>
</dbReference>
<evidence type="ECO:0000313" key="7">
    <source>
        <dbReference type="Proteomes" id="UP001489004"/>
    </source>
</evidence>
<feature type="region of interest" description="Disordered" evidence="4">
    <location>
        <begin position="573"/>
        <end position="652"/>
    </location>
</feature>
<feature type="site" description="Transition state stabilizer" evidence="3">
    <location>
        <position position="218"/>
    </location>
</feature>